<keyword evidence="1" id="KW-1133">Transmembrane helix</keyword>
<evidence type="ECO:0000313" key="3">
    <source>
        <dbReference type="Proteomes" id="UP000199403"/>
    </source>
</evidence>
<organism evidence="2 3">
    <name type="scientific">Cyclobacterium xiamenense</name>
    <dbReference type="NCBI Taxonomy" id="1297121"/>
    <lineage>
        <taxon>Bacteria</taxon>
        <taxon>Pseudomonadati</taxon>
        <taxon>Bacteroidota</taxon>
        <taxon>Cytophagia</taxon>
        <taxon>Cytophagales</taxon>
        <taxon>Cyclobacteriaceae</taxon>
        <taxon>Cyclobacterium</taxon>
    </lineage>
</organism>
<dbReference type="AlphaFoldDB" id="A0A1H6Y0Y4"/>
<gene>
    <name evidence="2" type="ORF">SAMN05192553_103394</name>
</gene>
<reference evidence="3" key="1">
    <citation type="submission" date="2016-10" db="EMBL/GenBank/DDBJ databases">
        <authorList>
            <person name="Varghese N."/>
            <person name="Submissions S."/>
        </authorList>
    </citation>
    <scope>NUCLEOTIDE SEQUENCE [LARGE SCALE GENOMIC DNA]</scope>
    <source>
        <strain evidence="3">IBRC-M 10761</strain>
    </source>
</reference>
<dbReference type="Proteomes" id="UP000199403">
    <property type="component" value="Unassembled WGS sequence"/>
</dbReference>
<keyword evidence="1" id="KW-0812">Transmembrane</keyword>
<evidence type="ECO:0000256" key="1">
    <source>
        <dbReference type="SAM" id="Phobius"/>
    </source>
</evidence>
<evidence type="ECO:0000313" key="2">
    <source>
        <dbReference type="EMBL" id="SEJ34931.1"/>
    </source>
</evidence>
<keyword evidence="1" id="KW-0472">Membrane</keyword>
<protein>
    <submittedName>
        <fullName evidence="2">Uncharacterized protein</fullName>
    </submittedName>
</protein>
<keyword evidence="3" id="KW-1185">Reference proteome</keyword>
<dbReference type="STRING" id="1416801.SAMN05192553_103394"/>
<accession>A0A1H6Y0Y4</accession>
<feature type="transmembrane region" description="Helical" evidence="1">
    <location>
        <begin position="117"/>
        <end position="137"/>
    </location>
</feature>
<dbReference type="OrthoDB" id="769130at2"/>
<proteinExistence type="predicted"/>
<dbReference type="RefSeq" id="WP_092173834.1">
    <property type="nucleotide sequence ID" value="NZ_FNZH01000003.1"/>
</dbReference>
<sequence>MQLNELTKIPERDQHPKLTKVLAQFNKLLAELRKKELPEKSVIAINREIDKINTVSGSEKKLKRQLSRTQSAILKEIEKEANLVTKNHYRNTWLAVGMAAFGIPLGVAFGLSLGNMAFLGIGLPIGLAVGLAIGTGMDKKAAEEGRQLDVEIAY</sequence>
<feature type="transmembrane region" description="Helical" evidence="1">
    <location>
        <begin position="92"/>
        <end position="111"/>
    </location>
</feature>
<dbReference type="EMBL" id="FNZH01000003">
    <property type="protein sequence ID" value="SEJ34931.1"/>
    <property type="molecule type" value="Genomic_DNA"/>
</dbReference>
<name>A0A1H6Y0Y4_9BACT</name>